<accession>A0A917BP18</accession>
<dbReference type="GO" id="GO:0033897">
    <property type="term" value="F:ribonuclease T2 activity"/>
    <property type="evidence" value="ECO:0007669"/>
    <property type="project" value="InterPro"/>
</dbReference>
<feature type="chain" id="PRO_5037042459" evidence="3">
    <location>
        <begin position="21"/>
        <end position="213"/>
    </location>
</feature>
<dbReference type="InterPro" id="IPR036430">
    <property type="entry name" value="RNase_T2-like_sf"/>
</dbReference>
<evidence type="ECO:0000256" key="3">
    <source>
        <dbReference type="SAM" id="SignalP"/>
    </source>
</evidence>
<dbReference type="PANTHER" id="PTHR11240">
    <property type="entry name" value="RIBONUCLEASE T2"/>
    <property type="match status" value="1"/>
</dbReference>
<dbReference type="InterPro" id="IPR018188">
    <property type="entry name" value="RNase_T2_His_AS_1"/>
</dbReference>
<sequence length="213" mass="23244">MARLLAALLLLLAAAGGASARDDQPGAFDFYVLALSWSPTYCATRDKPDGLQCGGPRPFAFVVHGLWPQYERGFPEDCNRAAPRLPQRQIDAMLDLMPSPGLVIHEWRKHGTCSGLPSTAYFDLVRAAREKVAIPPSYVDPPDYRTVSPAEVETAFIAANPGLGPDMISVQCDKTRLREVRVCLTKDLAFRACPQVNAQSCPAGRRLAVPPLR</sequence>
<dbReference type="RefSeq" id="WP_188576170.1">
    <property type="nucleotide sequence ID" value="NZ_BMCT01000001.1"/>
</dbReference>
<reference evidence="4" key="2">
    <citation type="submission" date="2020-09" db="EMBL/GenBank/DDBJ databases">
        <authorList>
            <person name="Sun Q."/>
            <person name="Sedlacek I."/>
        </authorList>
    </citation>
    <scope>NUCLEOTIDE SEQUENCE</scope>
    <source>
        <strain evidence="4">CCM 7897</strain>
    </source>
</reference>
<gene>
    <name evidence="4" type="ORF">GCM10007301_11380</name>
</gene>
<comment type="similarity">
    <text evidence="1 2">Belongs to the RNase T2 family.</text>
</comment>
<dbReference type="CDD" id="cd01062">
    <property type="entry name" value="RNase_T2_prok"/>
    <property type="match status" value="1"/>
</dbReference>
<evidence type="ECO:0000313" key="5">
    <source>
        <dbReference type="Proteomes" id="UP000606044"/>
    </source>
</evidence>
<dbReference type="EMBL" id="BMCT01000001">
    <property type="protein sequence ID" value="GGF53645.1"/>
    <property type="molecule type" value="Genomic_DNA"/>
</dbReference>
<reference evidence="4" key="1">
    <citation type="journal article" date="2014" name="Int. J. Syst. Evol. Microbiol.">
        <title>Complete genome sequence of Corynebacterium casei LMG S-19264T (=DSM 44701T), isolated from a smear-ripened cheese.</title>
        <authorList>
            <consortium name="US DOE Joint Genome Institute (JGI-PGF)"/>
            <person name="Walter F."/>
            <person name="Albersmeier A."/>
            <person name="Kalinowski J."/>
            <person name="Ruckert C."/>
        </authorList>
    </citation>
    <scope>NUCLEOTIDE SEQUENCE</scope>
    <source>
        <strain evidence="4">CCM 7897</strain>
    </source>
</reference>
<protein>
    <submittedName>
        <fullName evidence="4">Ribonuclease</fullName>
    </submittedName>
</protein>
<keyword evidence="5" id="KW-1185">Reference proteome</keyword>
<keyword evidence="3" id="KW-0732">Signal</keyword>
<dbReference type="Pfam" id="PF00445">
    <property type="entry name" value="Ribonuclease_T2"/>
    <property type="match status" value="1"/>
</dbReference>
<dbReference type="PANTHER" id="PTHR11240:SF22">
    <property type="entry name" value="RIBONUCLEASE T2"/>
    <property type="match status" value="1"/>
</dbReference>
<dbReference type="AlphaFoldDB" id="A0A917BP18"/>
<dbReference type="Gene3D" id="3.90.730.10">
    <property type="entry name" value="Ribonuclease T2-like"/>
    <property type="match status" value="1"/>
</dbReference>
<proteinExistence type="inferred from homology"/>
<feature type="signal peptide" evidence="3">
    <location>
        <begin position="1"/>
        <end position="20"/>
    </location>
</feature>
<dbReference type="PROSITE" id="PS00530">
    <property type="entry name" value="RNASE_T2_1"/>
    <property type="match status" value="1"/>
</dbReference>
<dbReference type="InterPro" id="IPR039378">
    <property type="entry name" value="RNase_T2_prok"/>
</dbReference>
<comment type="caution">
    <text evidence="4">The sequence shown here is derived from an EMBL/GenBank/DDBJ whole genome shotgun (WGS) entry which is preliminary data.</text>
</comment>
<evidence type="ECO:0000256" key="2">
    <source>
        <dbReference type="RuleBase" id="RU004328"/>
    </source>
</evidence>
<dbReference type="Proteomes" id="UP000606044">
    <property type="component" value="Unassembled WGS sequence"/>
</dbReference>
<dbReference type="GO" id="GO:0006401">
    <property type="term" value="P:RNA catabolic process"/>
    <property type="evidence" value="ECO:0007669"/>
    <property type="project" value="UniProtKB-ARBA"/>
</dbReference>
<dbReference type="InterPro" id="IPR001568">
    <property type="entry name" value="RNase_T2-like"/>
</dbReference>
<evidence type="ECO:0000256" key="1">
    <source>
        <dbReference type="ARBA" id="ARBA00007469"/>
    </source>
</evidence>
<name>A0A917BP18_9HYPH</name>
<organism evidence="4 5">
    <name type="scientific">Azorhizobium oxalatiphilum</name>
    <dbReference type="NCBI Taxonomy" id="980631"/>
    <lineage>
        <taxon>Bacteria</taxon>
        <taxon>Pseudomonadati</taxon>
        <taxon>Pseudomonadota</taxon>
        <taxon>Alphaproteobacteria</taxon>
        <taxon>Hyphomicrobiales</taxon>
        <taxon>Xanthobacteraceae</taxon>
        <taxon>Azorhizobium</taxon>
    </lineage>
</organism>
<evidence type="ECO:0000313" key="4">
    <source>
        <dbReference type="EMBL" id="GGF53645.1"/>
    </source>
</evidence>
<dbReference type="SUPFAM" id="SSF55895">
    <property type="entry name" value="Ribonuclease Rh-like"/>
    <property type="match status" value="1"/>
</dbReference>
<dbReference type="GO" id="GO:0003723">
    <property type="term" value="F:RNA binding"/>
    <property type="evidence" value="ECO:0007669"/>
    <property type="project" value="InterPro"/>
</dbReference>